<dbReference type="InterPro" id="IPR050129">
    <property type="entry name" value="Zn_alcohol_dh"/>
</dbReference>
<dbReference type="InterPro" id="IPR036291">
    <property type="entry name" value="NAD(P)-bd_dom_sf"/>
</dbReference>
<keyword evidence="1 4" id="KW-0479">Metal-binding</keyword>
<comment type="cofactor">
    <cofactor evidence="4">
        <name>Zn(2+)</name>
        <dbReference type="ChEBI" id="CHEBI:29105"/>
    </cofactor>
</comment>
<dbReference type="InterPro" id="IPR002328">
    <property type="entry name" value="ADH_Zn_CS"/>
</dbReference>
<dbReference type="CDD" id="cd08234">
    <property type="entry name" value="threonine_DH_like"/>
    <property type="match status" value="1"/>
</dbReference>
<dbReference type="PROSITE" id="PS00059">
    <property type="entry name" value="ADH_ZINC"/>
    <property type="match status" value="1"/>
</dbReference>
<evidence type="ECO:0000256" key="1">
    <source>
        <dbReference type="ARBA" id="ARBA00022723"/>
    </source>
</evidence>
<dbReference type="PANTHER" id="PTHR43401">
    <property type="entry name" value="L-THREONINE 3-DEHYDROGENASE"/>
    <property type="match status" value="1"/>
</dbReference>
<protein>
    <submittedName>
        <fullName evidence="6">Zinc-dependent alcohol dehydrogenase family protein</fullName>
    </submittedName>
</protein>
<dbReference type="InterPro" id="IPR013149">
    <property type="entry name" value="ADH-like_C"/>
</dbReference>
<keyword evidence="3" id="KW-0560">Oxidoreductase</keyword>
<feature type="domain" description="Enoyl reductase (ER)" evidence="5">
    <location>
        <begin position="8"/>
        <end position="326"/>
    </location>
</feature>
<dbReference type="InterPro" id="IPR011032">
    <property type="entry name" value="GroES-like_sf"/>
</dbReference>
<dbReference type="SUPFAM" id="SSF51735">
    <property type="entry name" value="NAD(P)-binding Rossmann-fold domains"/>
    <property type="match status" value="1"/>
</dbReference>
<gene>
    <name evidence="6" type="ORF">WMW72_08440</name>
</gene>
<dbReference type="Pfam" id="PF08240">
    <property type="entry name" value="ADH_N"/>
    <property type="match status" value="1"/>
</dbReference>
<keyword evidence="7" id="KW-1185">Reference proteome</keyword>
<organism evidence="6 7">
    <name type="scientific">Paenibacillus filicis</name>
    <dbReference type="NCBI Taxonomy" id="669464"/>
    <lineage>
        <taxon>Bacteria</taxon>
        <taxon>Bacillati</taxon>
        <taxon>Bacillota</taxon>
        <taxon>Bacilli</taxon>
        <taxon>Bacillales</taxon>
        <taxon>Paenibacillaceae</taxon>
        <taxon>Paenibacillus</taxon>
    </lineage>
</organism>
<dbReference type="EMBL" id="JBBPCC010000004">
    <property type="protein sequence ID" value="MEK8127925.1"/>
    <property type="molecule type" value="Genomic_DNA"/>
</dbReference>
<evidence type="ECO:0000259" key="5">
    <source>
        <dbReference type="SMART" id="SM00829"/>
    </source>
</evidence>
<dbReference type="SMART" id="SM00829">
    <property type="entry name" value="PKS_ER"/>
    <property type="match status" value="1"/>
</dbReference>
<dbReference type="Proteomes" id="UP001469365">
    <property type="component" value="Unassembled WGS sequence"/>
</dbReference>
<proteinExistence type="inferred from homology"/>
<reference evidence="6 7" key="1">
    <citation type="submission" date="2024-04" db="EMBL/GenBank/DDBJ databases">
        <title>draft genome sequnece of Paenibacillus filicis.</title>
        <authorList>
            <person name="Kim D.-U."/>
        </authorList>
    </citation>
    <scope>NUCLEOTIDE SEQUENCE [LARGE SCALE GENOMIC DNA]</scope>
    <source>
        <strain evidence="6 7">KACC14197</strain>
    </source>
</reference>
<dbReference type="RefSeq" id="WP_341414988.1">
    <property type="nucleotide sequence ID" value="NZ_JBBPCC010000004.1"/>
</dbReference>
<accession>A0ABU9DGD6</accession>
<dbReference type="Pfam" id="PF00107">
    <property type="entry name" value="ADH_zinc_N"/>
    <property type="match status" value="1"/>
</dbReference>
<evidence type="ECO:0000313" key="7">
    <source>
        <dbReference type="Proteomes" id="UP001469365"/>
    </source>
</evidence>
<dbReference type="InterPro" id="IPR013154">
    <property type="entry name" value="ADH-like_N"/>
</dbReference>
<evidence type="ECO:0000256" key="3">
    <source>
        <dbReference type="ARBA" id="ARBA00023002"/>
    </source>
</evidence>
<evidence type="ECO:0000256" key="4">
    <source>
        <dbReference type="RuleBase" id="RU361277"/>
    </source>
</evidence>
<dbReference type="Gene3D" id="3.40.50.720">
    <property type="entry name" value="NAD(P)-binding Rossmann-like Domain"/>
    <property type="match status" value="1"/>
</dbReference>
<dbReference type="Gene3D" id="3.90.180.10">
    <property type="entry name" value="Medium-chain alcohol dehydrogenases, catalytic domain"/>
    <property type="match status" value="1"/>
</dbReference>
<name>A0ABU9DGD6_9BACL</name>
<evidence type="ECO:0000256" key="2">
    <source>
        <dbReference type="ARBA" id="ARBA00022833"/>
    </source>
</evidence>
<dbReference type="InterPro" id="IPR020843">
    <property type="entry name" value="ER"/>
</dbReference>
<keyword evidence="2 4" id="KW-0862">Zinc</keyword>
<comment type="similarity">
    <text evidence="4">Belongs to the zinc-containing alcohol dehydrogenase family.</text>
</comment>
<comment type="caution">
    <text evidence="6">The sequence shown here is derived from an EMBL/GenBank/DDBJ whole genome shotgun (WGS) entry which is preliminary data.</text>
</comment>
<dbReference type="PANTHER" id="PTHR43401:SF5">
    <property type="entry name" value="ALCOHOL DEHYDROGENASE-RELATED"/>
    <property type="match status" value="1"/>
</dbReference>
<evidence type="ECO:0000313" key="6">
    <source>
        <dbReference type="EMBL" id="MEK8127925.1"/>
    </source>
</evidence>
<dbReference type="SUPFAM" id="SSF50129">
    <property type="entry name" value="GroES-like"/>
    <property type="match status" value="1"/>
</dbReference>
<sequence>MKALVIEGARQAAIRELPYPEPGKNEVTIEVKRVGICGTDLHIFEGEYLSHFPIVPGHEFSGVIHSVGEGVTGLHAGDRVSADPSLFCGACQFCLTQRGNHCERWGALGVTKNGSMAEYIAVPAANVVKLPNSMGFDEAAFIEPVACIVHAMNRLQLKVGSRVILFGAGAMGQQLIQALSVSGASEVVAVDISPGKLAMALENGATKAVLSQRLAEEIKADPQYRFGFDTVIDVTGIPAVIETAMPYIGPAGTYLQFGVTPDHASIRVNPFELYHKDWTLLGSMAINHTFIPAFHWLKERRIQVKPLISKTISLEEAIPFFNEPKSPDLLKVQIEL</sequence>